<evidence type="ECO:0000313" key="2">
    <source>
        <dbReference type="Proteomes" id="UP001599756"/>
    </source>
</evidence>
<keyword evidence="2" id="KW-1185">Reference proteome</keyword>
<dbReference type="Proteomes" id="UP001599756">
    <property type="component" value="Unassembled WGS sequence"/>
</dbReference>
<reference evidence="1 2" key="1">
    <citation type="submission" date="2024-09" db="EMBL/GenBank/DDBJ databases">
        <title>The Natural Products Discovery Center: Release of the First 8490 Sequenced Strains for Exploring Actinobacteria Biosynthetic Diversity.</title>
        <authorList>
            <person name="Kalkreuter E."/>
            <person name="Kautsar S.A."/>
            <person name="Yang D."/>
            <person name="Bader C.D."/>
            <person name="Teijaro C.N."/>
            <person name="Fluegel L."/>
            <person name="Davis C.M."/>
            <person name="Simpson J.R."/>
            <person name="Lauterbach L."/>
            <person name="Steele A.D."/>
            <person name="Gui C."/>
            <person name="Meng S."/>
            <person name="Li G."/>
            <person name="Viehrig K."/>
            <person name="Ye F."/>
            <person name="Su P."/>
            <person name="Kiefer A.F."/>
            <person name="Nichols A."/>
            <person name="Cepeda A.J."/>
            <person name="Yan W."/>
            <person name="Fan B."/>
            <person name="Jiang Y."/>
            <person name="Adhikari A."/>
            <person name="Zheng C.-J."/>
            <person name="Schuster L."/>
            <person name="Cowan T.M."/>
            <person name="Smanski M.J."/>
            <person name="Chevrette M.G."/>
            <person name="De Carvalho L.P.S."/>
            <person name="Shen B."/>
        </authorList>
    </citation>
    <scope>NUCLEOTIDE SEQUENCE [LARGE SCALE GENOMIC DNA]</scope>
    <source>
        <strain evidence="1 2">NPDC059500</strain>
    </source>
</reference>
<name>A0ABW6GY87_9ACTN</name>
<proteinExistence type="predicted"/>
<dbReference type="EMBL" id="JBHYTS010000001">
    <property type="protein sequence ID" value="MFE1749136.1"/>
    <property type="molecule type" value="Genomic_DNA"/>
</dbReference>
<gene>
    <name evidence="1" type="ORF">ACFW88_01035</name>
</gene>
<organism evidence="1 2">
    <name type="scientific">Streptomyces anandii</name>
    <dbReference type="NCBI Taxonomy" id="285454"/>
    <lineage>
        <taxon>Bacteria</taxon>
        <taxon>Bacillati</taxon>
        <taxon>Actinomycetota</taxon>
        <taxon>Actinomycetes</taxon>
        <taxon>Kitasatosporales</taxon>
        <taxon>Streptomycetaceae</taxon>
        <taxon>Streptomyces</taxon>
    </lineage>
</organism>
<comment type="caution">
    <text evidence="1">The sequence shown here is derived from an EMBL/GenBank/DDBJ whole genome shotgun (WGS) entry which is preliminary data.</text>
</comment>
<accession>A0ABW6GY87</accession>
<sequence length="137" mass="14861">MSKPIRHALERTLALILALLLPATGRRRCPGWPSCAHAAPRTLSGLRLFVHRAAVPALSEALLVKAKPRTAKRTEPAIPLHDTGPLVRPYLLAHEREQQQTERRAALVLALEGIDIGPWIIHGHRIGTPAVSLGVAA</sequence>
<evidence type="ECO:0000313" key="1">
    <source>
        <dbReference type="EMBL" id="MFE1749136.1"/>
    </source>
</evidence>
<protein>
    <submittedName>
        <fullName evidence="1">Uncharacterized protein</fullName>
    </submittedName>
</protein>
<dbReference type="RefSeq" id="WP_381807318.1">
    <property type="nucleotide sequence ID" value="NZ_JBHYTS010000001.1"/>
</dbReference>